<evidence type="ECO:0000256" key="1">
    <source>
        <dbReference type="ARBA" id="ARBA00004651"/>
    </source>
</evidence>
<dbReference type="Proteomes" id="UP001556631">
    <property type="component" value="Unassembled WGS sequence"/>
</dbReference>
<evidence type="ECO:0000256" key="3">
    <source>
        <dbReference type="ARBA" id="ARBA00022692"/>
    </source>
</evidence>
<feature type="transmembrane region" description="Helical" evidence="9">
    <location>
        <begin position="617"/>
        <end position="637"/>
    </location>
</feature>
<dbReference type="InterPro" id="IPR007348">
    <property type="entry name" value="CopC_dom"/>
</dbReference>
<feature type="transmembrane region" description="Helical" evidence="9">
    <location>
        <begin position="131"/>
        <end position="147"/>
    </location>
</feature>
<feature type="transmembrane region" description="Helical" evidence="9">
    <location>
        <begin position="476"/>
        <end position="498"/>
    </location>
</feature>
<dbReference type="PANTHER" id="PTHR34820:SF4">
    <property type="entry name" value="INNER MEMBRANE PROTEIN YEBZ"/>
    <property type="match status" value="1"/>
</dbReference>
<protein>
    <submittedName>
        <fullName evidence="12">Copper resistance protein CopC</fullName>
    </submittedName>
</protein>
<evidence type="ECO:0000256" key="6">
    <source>
        <dbReference type="ARBA" id="ARBA00022989"/>
    </source>
</evidence>
<evidence type="ECO:0000259" key="10">
    <source>
        <dbReference type="Pfam" id="PF04234"/>
    </source>
</evidence>
<reference evidence="12 13" key="1">
    <citation type="submission" date="2024-07" db="EMBL/GenBank/DDBJ databases">
        <authorList>
            <person name="Lee S."/>
            <person name="Kang M."/>
        </authorList>
    </citation>
    <scope>NUCLEOTIDE SEQUENCE [LARGE SCALE GENOMIC DNA]</scope>
    <source>
        <strain evidence="12 13">DS6</strain>
    </source>
</reference>
<keyword evidence="13" id="KW-1185">Reference proteome</keyword>
<keyword evidence="5" id="KW-0732">Signal</keyword>
<evidence type="ECO:0000313" key="12">
    <source>
        <dbReference type="EMBL" id="MEX0428519.1"/>
    </source>
</evidence>
<feature type="transmembrane region" description="Helical" evidence="9">
    <location>
        <begin position="543"/>
        <end position="566"/>
    </location>
</feature>
<dbReference type="InterPro" id="IPR014756">
    <property type="entry name" value="Ig_E-set"/>
</dbReference>
<feature type="domain" description="Copper resistance protein D" evidence="11">
    <location>
        <begin position="573"/>
        <end position="667"/>
    </location>
</feature>
<organism evidence="12 13">
    <name type="scientific">Nocardioides eburneus</name>
    <dbReference type="NCBI Taxonomy" id="3231482"/>
    <lineage>
        <taxon>Bacteria</taxon>
        <taxon>Bacillati</taxon>
        <taxon>Actinomycetota</taxon>
        <taxon>Actinomycetes</taxon>
        <taxon>Propionibacteriales</taxon>
        <taxon>Nocardioidaceae</taxon>
        <taxon>Nocardioides</taxon>
    </lineage>
</organism>
<dbReference type="InterPro" id="IPR008457">
    <property type="entry name" value="Cu-R_CopD_dom"/>
</dbReference>
<feature type="transmembrane region" description="Helical" evidence="9">
    <location>
        <begin position="257"/>
        <end position="277"/>
    </location>
</feature>
<accession>A0ABV3T3S4</accession>
<keyword evidence="7" id="KW-0186">Copper</keyword>
<dbReference type="PANTHER" id="PTHR34820">
    <property type="entry name" value="INNER MEMBRANE PROTEIN YEBZ"/>
    <property type="match status" value="1"/>
</dbReference>
<dbReference type="InterPro" id="IPR014755">
    <property type="entry name" value="Cu-Rt/internalin_Ig-like"/>
</dbReference>
<feature type="transmembrane region" description="Helical" evidence="9">
    <location>
        <begin position="403"/>
        <end position="422"/>
    </location>
</feature>
<dbReference type="RefSeq" id="WP_367994490.1">
    <property type="nucleotide sequence ID" value="NZ_JBFPJR010000022.1"/>
</dbReference>
<feature type="transmembrane region" description="Helical" evidence="9">
    <location>
        <begin position="154"/>
        <end position="172"/>
    </location>
</feature>
<evidence type="ECO:0000256" key="5">
    <source>
        <dbReference type="ARBA" id="ARBA00022729"/>
    </source>
</evidence>
<evidence type="ECO:0000256" key="8">
    <source>
        <dbReference type="ARBA" id="ARBA00023136"/>
    </source>
</evidence>
<evidence type="ECO:0000256" key="7">
    <source>
        <dbReference type="ARBA" id="ARBA00023008"/>
    </source>
</evidence>
<keyword evidence="4" id="KW-0479">Metal-binding</keyword>
<evidence type="ECO:0000259" key="11">
    <source>
        <dbReference type="Pfam" id="PF05425"/>
    </source>
</evidence>
<dbReference type="InterPro" id="IPR032694">
    <property type="entry name" value="CopC/D"/>
</dbReference>
<name>A0ABV3T3S4_9ACTN</name>
<feature type="transmembrane region" description="Helical" evidence="9">
    <location>
        <begin position="434"/>
        <end position="456"/>
    </location>
</feature>
<dbReference type="Pfam" id="PF05425">
    <property type="entry name" value="CopD"/>
    <property type="match status" value="1"/>
</dbReference>
<evidence type="ECO:0000256" key="2">
    <source>
        <dbReference type="ARBA" id="ARBA00022475"/>
    </source>
</evidence>
<dbReference type="EMBL" id="JBFPJR010000022">
    <property type="protein sequence ID" value="MEX0428519.1"/>
    <property type="molecule type" value="Genomic_DNA"/>
</dbReference>
<evidence type="ECO:0000313" key="13">
    <source>
        <dbReference type="Proteomes" id="UP001556631"/>
    </source>
</evidence>
<gene>
    <name evidence="12" type="ORF">AB3X52_12885</name>
</gene>
<comment type="subcellular location">
    <subcellularLocation>
        <location evidence="1">Cell membrane</location>
        <topology evidence="1">Multi-pass membrane protein</topology>
    </subcellularLocation>
</comment>
<feature type="transmembrane region" description="Helical" evidence="9">
    <location>
        <begin position="578"/>
        <end position="597"/>
    </location>
</feature>
<feature type="transmembrane region" description="Helical" evidence="9">
    <location>
        <begin position="81"/>
        <end position="101"/>
    </location>
</feature>
<dbReference type="Gene3D" id="2.60.40.1220">
    <property type="match status" value="1"/>
</dbReference>
<feature type="domain" description="CopC" evidence="10">
    <location>
        <begin position="280"/>
        <end position="376"/>
    </location>
</feature>
<keyword evidence="3 9" id="KW-0812">Transmembrane</keyword>
<feature type="transmembrane region" description="Helical" evidence="9">
    <location>
        <begin position="649"/>
        <end position="669"/>
    </location>
</feature>
<feature type="transmembrane region" description="Helical" evidence="9">
    <location>
        <begin position="510"/>
        <end position="531"/>
    </location>
</feature>
<comment type="caution">
    <text evidence="12">The sequence shown here is derived from an EMBL/GenBank/DDBJ whole genome shotgun (WGS) entry which is preliminary data.</text>
</comment>
<proteinExistence type="predicted"/>
<keyword evidence="6 9" id="KW-1133">Transmembrane helix</keyword>
<dbReference type="SUPFAM" id="SSF81296">
    <property type="entry name" value="E set domains"/>
    <property type="match status" value="1"/>
</dbReference>
<dbReference type="Pfam" id="PF04234">
    <property type="entry name" value="CopC"/>
    <property type="match status" value="1"/>
</dbReference>
<evidence type="ECO:0000256" key="4">
    <source>
        <dbReference type="ARBA" id="ARBA00022723"/>
    </source>
</evidence>
<evidence type="ECO:0000256" key="9">
    <source>
        <dbReference type="SAM" id="Phobius"/>
    </source>
</evidence>
<feature type="transmembrane region" description="Helical" evidence="9">
    <location>
        <begin position="184"/>
        <end position="202"/>
    </location>
</feature>
<keyword evidence="8 9" id="KW-0472">Membrane</keyword>
<sequence length="782" mass="81201">MTCSEAREALSAWYDGEGPALAPGVRVHVAECDECAAFERTLDRVGDVVARAAIPATTVPDLAPRVVRRAGRRRRVIDRSLQWAVGLAGVVELATTLYYFVRGDDDAGHGTAHALAHAMASGHAAHEGHEAVALTVAVCVALLCAAFRPRFSRPYLPVLGVATLLMVVASVHDVDHRVVSVGHELRHTGLLVGFLLLCLVAARQPRDPARTGLLLAWRRPHEVERRLRVVSRSAATAYARIVRPLAPGASRCWPARWARIAAATALAAGLVLVAGPAEAHAVLEESSPGSGAVVQHAPATVVLRFDEPVTLLPTSLQVIGPDGRRVDDGAVDHDGDRTTTAAVGLSDATRKGTYLVSWRVVSADSHPVSGAFTFSVGRPGEAPTAPATSSNRGVGIGLGVGRWLGYAGSALLVGGLLFLVACRPRAEGRGVRRLLLLGAGLVGIGAVVCLLLKGPYDADLGAGHLVDGTLLREVLGTTYGAATLGRIALALLGALLVLGRSRLSPGARVAATGVLTVALAVCFALAGHAAAASPRWLAVVVDGVHVVAMSVWLGGLAMLLALVVRHRGEDAMAVARRFSALALGAVVALAATGAYQAWRETRSWGALQHTTYGRELIVKLVVVVLILAVAASSRALVWRHADLSGLRRTVALEAVGVVAVLGVTSALVATEPASAAYHPSVDANLTILGDTVQVSAIPNGDRSMELHVYVFGRSGEPAEPKQLSATVADGALGPLPVTLAKAGPGHRQGVVSVPRAGDWTLAVTLRTSAIDQDSADVTLPIR</sequence>
<keyword evidence="2" id="KW-1003">Cell membrane</keyword>